<gene>
    <name evidence="1" type="ORF">EZS27_022354</name>
</gene>
<accession>A0A5J4R510</accession>
<proteinExistence type="predicted"/>
<dbReference type="AlphaFoldDB" id="A0A5J4R510"/>
<sequence length="216" mass="24898">MKNLILVLIAGLFIISCDKNEQEDYKKSIFTLEYGEFASNSLAIMNSTLNRNKMDFNKFNSDLFYLVKTDFPEADFLSLEINAGLKNTYLDLSSIKKLIYTYSVNEEEDLKLTFLEDKVLYSITKEKNKNVIGHINDIDCDIYSIVNRLIDTTYGVSYLENILIRQQTKTATSPEYKGGPLAIFYQGDDINYVSEALAYELVSKKYFRIFKNTGDF</sequence>
<comment type="caution">
    <text evidence="1">The sequence shown here is derived from an EMBL/GenBank/DDBJ whole genome shotgun (WGS) entry which is preliminary data.</text>
</comment>
<protein>
    <submittedName>
        <fullName evidence="1">Uncharacterized protein</fullName>
    </submittedName>
</protein>
<organism evidence="1">
    <name type="scientific">termite gut metagenome</name>
    <dbReference type="NCBI Taxonomy" id="433724"/>
    <lineage>
        <taxon>unclassified sequences</taxon>
        <taxon>metagenomes</taxon>
        <taxon>organismal metagenomes</taxon>
    </lineage>
</organism>
<name>A0A5J4R510_9ZZZZ</name>
<evidence type="ECO:0000313" key="1">
    <source>
        <dbReference type="EMBL" id="KAA6328782.1"/>
    </source>
</evidence>
<dbReference type="PROSITE" id="PS51257">
    <property type="entry name" value="PROKAR_LIPOPROTEIN"/>
    <property type="match status" value="1"/>
</dbReference>
<dbReference type="EMBL" id="SNRY01001757">
    <property type="protein sequence ID" value="KAA6328782.1"/>
    <property type="molecule type" value="Genomic_DNA"/>
</dbReference>
<reference evidence="1" key="1">
    <citation type="submission" date="2019-03" db="EMBL/GenBank/DDBJ databases">
        <title>Single cell metagenomics reveals metabolic interactions within the superorganism composed of flagellate Streblomastix strix and complex community of Bacteroidetes bacteria on its surface.</title>
        <authorList>
            <person name="Treitli S.C."/>
            <person name="Kolisko M."/>
            <person name="Husnik F."/>
            <person name="Keeling P."/>
            <person name="Hampl V."/>
        </authorList>
    </citation>
    <scope>NUCLEOTIDE SEQUENCE</scope>
    <source>
        <strain evidence="1">STM</strain>
    </source>
</reference>